<accession>A0A8S3IPT6</accession>
<dbReference type="Proteomes" id="UP000676336">
    <property type="component" value="Unassembled WGS sequence"/>
</dbReference>
<gene>
    <name evidence="1" type="ORF">SMN809_LOCUS76197</name>
</gene>
<protein>
    <submittedName>
        <fullName evidence="1">Uncharacterized protein</fullName>
    </submittedName>
</protein>
<dbReference type="AlphaFoldDB" id="A0A8S3IPT6"/>
<dbReference type="EMBL" id="CAJOBI010334281">
    <property type="protein sequence ID" value="CAF5203543.1"/>
    <property type="molecule type" value="Genomic_DNA"/>
</dbReference>
<reference evidence="1" key="1">
    <citation type="submission" date="2021-02" db="EMBL/GenBank/DDBJ databases">
        <authorList>
            <person name="Nowell W R."/>
        </authorList>
    </citation>
    <scope>NUCLEOTIDE SEQUENCE</scope>
</reference>
<comment type="caution">
    <text evidence="1">The sequence shown here is derived from an EMBL/GenBank/DDBJ whole genome shotgun (WGS) entry which is preliminary data.</text>
</comment>
<proteinExistence type="predicted"/>
<organism evidence="1 2">
    <name type="scientific">Rotaria magnacalcarata</name>
    <dbReference type="NCBI Taxonomy" id="392030"/>
    <lineage>
        <taxon>Eukaryota</taxon>
        <taxon>Metazoa</taxon>
        <taxon>Spiralia</taxon>
        <taxon>Gnathifera</taxon>
        <taxon>Rotifera</taxon>
        <taxon>Eurotatoria</taxon>
        <taxon>Bdelloidea</taxon>
        <taxon>Philodinida</taxon>
        <taxon>Philodinidae</taxon>
        <taxon>Rotaria</taxon>
    </lineage>
</organism>
<feature type="non-terminal residue" evidence="1">
    <location>
        <position position="1"/>
    </location>
</feature>
<name>A0A8S3IPT6_9BILA</name>
<sequence length="52" mass="5553">YAEVVLPHHTTSTVSSLDCLSMIVESIDPNKLVSLSSTTNGTCNNAILNRCC</sequence>
<evidence type="ECO:0000313" key="2">
    <source>
        <dbReference type="Proteomes" id="UP000676336"/>
    </source>
</evidence>
<evidence type="ECO:0000313" key="1">
    <source>
        <dbReference type="EMBL" id="CAF5203543.1"/>
    </source>
</evidence>